<organism evidence="2 3">
    <name type="scientific">Telluria aromaticivorans</name>
    <dbReference type="NCBI Taxonomy" id="2725995"/>
    <lineage>
        <taxon>Bacteria</taxon>
        <taxon>Pseudomonadati</taxon>
        <taxon>Pseudomonadota</taxon>
        <taxon>Betaproteobacteria</taxon>
        <taxon>Burkholderiales</taxon>
        <taxon>Oxalobacteraceae</taxon>
        <taxon>Telluria group</taxon>
        <taxon>Telluria</taxon>
    </lineage>
</organism>
<keyword evidence="1" id="KW-0812">Transmembrane</keyword>
<dbReference type="AlphaFoldDB" id="A0A7Y2NXZ0"/>
<evidence type="ECO:0000313" key="2">
    <source>
        <dbReference type="EMBL" id="NNG21523.1"/>
    </source>
</evidence>
<reference evidence="2 3" key="1">
    <citation type="submission" date="2020-04" db="EMBL/GenBank/DDBJ databases">
        <title>Massilia sp. nov., a cold adapted bacteria isolated from Arctic soil.</title>
        <authorList>
            <person name="Son J."/>
            <person name="Ka J.-O."/>
        </authorList>
    </citation>
    <scope>NUCLEOTIDE SEQUENCE [LARGE SCALE GENOMIC DNA]</scope>
    <source>
        <strain evidence="2 3">ML15P13</strain>
    </source>
</reference>
<gene>
    <name evidence="2" type="ORF">HGB41_00695</name>
</gene>
<feature type="transmembrane region" description="Helical" evidence="1">
    <location>
        <begin position="65"/>
        <end position="84"/>
    </location>
</feature>
<keyword evidence="1" id="KW-0472">Membrane</keyword>
<evidence type="ECO:0000256" key="1">
    <source>
        <dbReference type="SAM" id="Phobius"/>
    </source>
</evidence>
<dbReference type="Proteomes" id="UP000533905">
    <property type="component" value="Unassembled WGS sequence"/>
</dbReference>
<feature type="transmembrane region" description="Helical" evidence="1">
    <location>
        <begin position="117"/>
        <end position="136"/>
    </location>
</feature>
<comment type="caution">
    <text evidence="2">The sequence shown here is derived from an EMBL/GenBank/DDBJ whole genome shotgun (WGS) entry which is preliminary data.</text>
</comment>
<accession>A0A7Y2NXZ0</accession>
<keyword evidence="3" id="KW-1185">Reference proteome</keyword>
<keyword evidence="1" id="KW-1133">Transmembrane helix</keyword>
<dbReference type="EMBL" id="JABAIV010000001">
    <property type="protein sequence ID" value="NNG21523.1"/>
    <property type="molecule type" value="Genomic_DNA"/>
</dbReference>
<dbReference type="RefSeq" id="WP_171080054.1">
    <property type="nucleotide sequence ID" value="NZ_JABAIV010000001.1"/>
</dbReference>
<name>A0A7Y2NXZ0_9BURK</name>
<feature type="transmembrane region" description="Helical" evidence="1">
    <location>
        <begin position="12"/>
        <end position="32"/>
    </location>
</feature>
<proteinExistence type="predicted"/>
<protein>
    <submittedName>
        <fullName evidence="2">Uncharacterized protein</fullName>
    </submittedName>
</protein>
<feature type="transmembrane region" description="Helical" evidence="1">
    <location>
        <begin position="91"/>
        <end position="111"/>
    </location>
</feature>
<evidence type="ECO:0000313" key="3">
    <source>
        <dbReference type="Proteomes" id="UP000533905"/>
    </source>
</evidence>
<sequence>MEASAHRSPVLKNLLAVIAGFAIGSIVNMGLVNLSGHLIPPPTGGDVATMEGLQATMHLFEPRHFLIPFLAHALGTLVGAAVAARIAGSRPFTFAMVIGAMFFAGGVGAAAMLPAPLWFEALDLVLAYFPMAWLGWRLGARRA</sequence>